<protein>
    <recommendedName>
        <fullName evidence="9">Carotenoid cleavage dioxygenase 4</fullName>
    </recommendedName>
</protein>
<evidence type="ECO:0000313" key="7">
    <source>
        <dbReference type="EMBL" id="RXH79686.1"/>
    </source>
</evidence>
<accession>A0A498I8B9</accession>
<evidence type="ECO:0000256" key="4">
    <source>
        <dbReference type="ARBA" id="ARBA00023004"/>
    </source>
</evidence>
<keyword evidence="3" id="KW-0223">Dioxygenase</keyword>
<feature type="binding site" evidence="5">
    <location>
        <position position="297"/>
    </location>
    <ligand>
        <name>Fe cation</name>
        <dbReference type="ChEBI" id="CHEBI:24875"/>
        <note>catalytic</note>
    </ligand>
</feature>
<comment type="caution">
    <text evidence="7">The sequence shown here is derived from an EMBL/GenBank/DDBJ whole genome shotgun (WGS) entry which is preliminary data.</text>
</comment>
<keyword evidence="8" id="KW-1185">Reference proteome</keyword>
<evidence type="ECO:0008006" key="9">
    <source>
        <dbReference type="Google" id="ProtNLM"/>
    </source>
</evidence>
<proteinExistence type="inferred from homology"/>
<dbReference type="InterPro" id="IPR004294">
    <property type="entry name" value="Carotenoid_Oase"/>
</dbReference>
<reference evidence="7 8" key="1">
    <citation type="submission" date="2018-10" db="EMBL/GenBank/DDBJ databases">
        <title>A high-quality apple genome assembly.</title>
        <authorList>
            <person name="Hu J."/>
        </authorList>
    </citation>
    <scope>NUCLEOTIDE SEQUENCE [LARGE SCALE GENOMIC DNA]</scope>
    <source>
        <strain evidence="8">cv. HFTH1</strain>
        <tissue evidence="7">Young leaf</tissue>
    </source>
</reference>
<dbReference type="STRING" id="3750.A0A498I8B9"/>
<feature type="binding site" evidence="5">
    <location>
        <position position="248"/>
    </location>
    <ligand>
        <name>Fe cation</name>
        <dbReference type="ChEBI" id="CHEBI:24875"/>
        <note>catalytic</note>
    </ligand>
</feature>
<sequence>MEERPSSKPPASRPPPSQQPPRTTPPPPLAAKADHALQNNASTFTAAKQTVSALPAVIFNALDDFINSFIDPPVKPSVDPRHVLSHNFAPVEELPPTECEIIHGSLPPCLDGAYIRNGPNPQYLPRGPYHLFDGDGMLHSVRISGGRAVLCSRYVKTYKYTVERDARHPILPNFFSSFNGLTASATRQYNPANGIGLANTSLAFFGDRLYALGESDLPYSLRLTSNGDIETLGRHDFDGKLSMNMTAHPKIDPDTGEAFAFRYGFIRPFLTYFRFDSNGVKQPDVPIFSMVTPTLLHDFAITKKHAIFADIQIGLNLIDMITKRATPFGLDPSKVPRIGVIPRYAKDESEMRWFEVPGFNGVHATNAWDEDDAIVMVAPNVLSAEHAMERVDLVHCLVEKVRIDLKTGIVTRQPISTRNLDFAVINPAYLGRKNKYVYAAVGDPMPKISGVVKLDVSNVEHKECIVASRMFGPGCYGGEPFFVAREPENPEADEDNGFLVSYVHDEKAGESRHVLSGNFAPVEEIPPTECEIIHGSLPTFLDGAYIRNGPNPQFLPRGPYHLFQRDGMVHCVRISGGRAVLCSRYVRTYKYIVERDAGHPFVPNFFSCGTRLYALGESDLPYSIRLTSNGDIETLGRHDFEGKLSISITANPKIDPETGKAFSFRFGPMPPFLTYFRFDSNSMKQPDVPVRLDPSKVPRIGVIPRYAKDESGMRWFDVPGFNIMHAINAWDEDDDAIVMLAPNLLSTEHALERMELLHISVEKVRIDPKAGIVTRQSMSTRNLEFGVINSAYVGKKNNSSFLFIFCNSNASVKNPMPRISGVVKLDVSNAEHKECSVASRMFGPGCYGGKPFFVAREPNNPEADEDDEYLVSHVHNEKPGNSGVTRIFK</sequence>
<dbReference type="Proteomes" id="UP000290289">
    <property type="component" value="Chromosome 13"/>
</dbReference>
<dbReference type="GO" id="GO:0010436">
    <property type="term" value="F:carotenoid dioxygenase activity"/>
    <property type="evidence" value="ECO:0007669"/>
    <property type="project" value="TreeGrafter"/>
</dbReference>
<evidence type="ECO:0000256" key="6">
    <source>
        <dbReference type="SAM" id="MobiDB-lite"/>
    </source>
</evidence>
<dbReference type="PANTHER" id="PTHR10543:SF46">
    <property type="entry name" value="CAROTENOID CLEAVAGE DIOXYGENASE 4, CHLOROPLASTIC-RELATED"/>
    <property type="match status" value="1"/>
</dbReference>
<feature type="compositionally biased region" description="Pro residues" evidence="6">
    <location>
        <begin position="7"/>
        <end position="29"/>
    </location>
</feature>
<comment type="similarity">
    <text evidence="1">Belongs to the carotenoid oxygenase family.</text>
</comment>
<evidence type="ECO:0000256" key="2">
    <source>
        <dbReference type="ARBA" id="ARBA00022723"/>
    </source>
</evidence>
<gene>
    <name evidence="7" type="ORF">DVH24_040833</name>
</gene>
<keyword evidence="2 5" id="KW-0479">Metal-binding</keyword>
<dbReference type="Pfam" id="PF03055">
    <property type="entry name" value="RPE65"/>
    <property type="match status" value="2"/>
</dbReference>
<comment type="cofactor">
    <cofactor evidence="5">
        <name>Fe(2+)</name>
        <dbReference type="ChEBI" id="CHEBI:29033"/>
    </cofactor>
    <text evidence="5">Binds 1 Fe(2+) ion per subunit.</text>
</comment>
<dbReference type="PANTHER" id="PTHR10543">
    <property type="entry name" value="BETA-CAROTENE DIOXYGENASE"/>
    <property type="match status" value="1"/>
</dbReference>
<name>A0A498I8B9_MALDO</name>
<feature type="binding site" evidence="5">
    <location>
        <position position="363"/>
    </location>
    <ligand>
        <name>Fe cation</name>
        <dbReference type="ChEBI" id="CHEBI:24875"/>
        <note>catalytic</note>
    </ligand>
</feature>
<dbReference type="EMBL" id="RDQH01000339">
    <property type="protein sequence ID" value="RXH79686.1"/>
    <property type="molecule type" value="Genomic_DNA"/>
</dbReference>
<dbReference type="GO" id="GO:0009570">
    <property type="term" value="C:chloroplast stroma"/>
    <property type="evidence" value="ECO:0007669"/>
    <property type="project" value="TreeGrafter"/>
</dbReference>
<dbReference type="AlphaFoldDB" id="A0A498I8B9"/>
<keyword evidence="3" id="KW-0560">Oxidoreductase</keyword>
<evidence type="ECO:0000313" key="8">
    <source>
        <dbReference type="Proteomes" id="UP000290289"/>
    </source>
</evidence>
<feature type="region of interest" description="Disordered" evidence="6">
    <location>
        <begin position="1"/>
        <end position="31"/>
    </location>
</feature>
<organism evidence="7 8">
    <name type="scientific">Malus domestica</name>
    <name type="common">Apple</name>
    <name type="synonym">Pyrus malus</name>
    <dbReference type="NCBI Taxonomy" id="3750"/>
    <lineage>
        <taxon>Eukaryota</taxon>
        <taxon>Viridiplantae</taxon>
        <taxon>Streptophyta</taxon>
        <taxon>Embryophyta</taxon>
        <taxon>Tracheophyta</taxon>
        <taxon>Spermatophyta</taxon>
        <taxon>Magnoliopsida</taxon>
        <taxon>eudicotyledons</taxon>
        <taxon>Gunneridae</taxon>
        <taxon>Pentapetalae</taxon>
        <taxon>rosids</taxon>
        <taxon>fabids</taxon>
        <taxon>Rosales</taxon>
        <taxon>Rosaceae</taxon>
        <taxon>Amygdaloideae</taxon>
        <taxon>Maleae</taxon>
        <taxon>Malus</taxon>
    </lineage>
</organism>
<evidence type="ECO:0000256" key="1">
    <source>
        <dbReference type="ARBA" id="ARBA00006787"/>
    </source>
</evidence>
<keyword evidence="4 5" id="KW-0408">Iron</keyword>
<dbReference type="GO" id="GO:0016121">
    <property type="term" value="P:carotene catabolic process"/>
    <property type="evidence" value="ECO:0007669"/>
    <property type="project" value="TreeGrafter"/>
</dbReference>
<evidence type="ECO:0000256" key="5">
    <source>
        <dbReference type="PIRSR" id="PIRSR604294-1"/>
    </source>
</evidence>
<dbReference type="GO" id="GO:0046872">
    <property type="term" value="F:metal ion binding"/>
    <property type="evidence" value="ECO:0007669"/>
    <property type="project" value="UniProtKB-KW"/>
</dbReference>
<evidence type="ECO:0000256" key="3">
    <source>
        <dbReference type="ARBA" id="ARBA00022964"/>
    </source>
</evidence>